<dbReference type="InterPro" id="IPR055170">
    <property type="entry name" value="GFO_IDH_MocA-like_dom"/>
</dbReference>
<dbReference type="GO" id="GO:0047837">
    <property type="term" value="F:D-xylose 1-dehydrogenase (NADP+) activity"/>
    <property type="evidence" value="ECO:0007669"/>
    <property type="project" value="UniProtKB-EC"/>
</dbReference>
<keyword evidence="2" id="KW-0560">Oxidoreductase</keyword>
<dbReference type="EMBL" id="LUGH01000053">
    <property type="protein sequence ID" value="OBZ90350.1"/>
    <property type="molecule type" value="Genomic_DNA"/>
</dbReference>
<comment type="catalytic activity">
    <reaction evidence="5">
        <text>D-xylose + NADP(+) = D-xylono-1,5-lactone + NADPH + H(+)</text>
        <dbReference type="Rhea" id="RHEA:22000"/>
        <dbReference type="ChEBI" id="CHEBI:15378"/>
        <dbReference type="ChEBI" id="CHEBI:15867"/>
        <dbReference type="ChEBI" id="CHEBI:53455"/>
        <dbReference type="ChEBI" id="CHEBI:57783"/>
        <dbReference type="ChEBI" id="CHEBI:58349"/>
        <dbReference type="EC" id="1.1.1.179"/>
    </reaction>
</comment>
<dbReference type="AlphaFoldDB" id="A0A1C7NN06"/>
<dbReference type="SUPFAM" id="SSF55347">
    <property type="entry name" value="Glyceraldehyde-3-phosphate dehydrogenase-like, C-terminal domain"/>
    <property type="match status" value="1"/>
</dbReference>
<dbReference type="Gene3D" id="3.40.50.720">
    <property type="entry name" value="NAD(P)-binding Rossmann-like Domain"/>
    <property type="match status" value="1"/>
</dbReference>
<dbReference type="STRING" id="101091.A0A1C7NN06"/>
<dbReference type="PANTHER" id="PTHR22604:SF105">
    <property type="entry name" value="TRANS-1,2-DIHYDROBENZENE-1,2-DIOL DEHYDROGENASE"/>
    <property type="match status" value="1"/>
</dbReference>
<dbReference type="OrthoDB" id="2129491at2759"/>
<feature type="domain" description="GFO/IDH/MocA-like oxidoreductase" evidence="7">
    <location>
        <begin position="131"/>
        <end position="247"/>
    </location>
</feature>
<dbReference type="PANTHER" id="PTHR22604">
    <property type="entry name" value="OXIDOREDUCTASES"/>
    <property type="match status" value="1"/>
</dbReference>
<evidence type="ECO:0000259" key="6">
    <source>
        <dbReference type="Pfam" id="PF01408"/>
    </source>
</evidence>
<dbReference type="Proteomes" id="UP000093000">
    <property type="component" value="Unassembled WGS sequence"/>
</dbReference>
<reference evidence="8 9" key="1">
    <citation type="submission" date="2016-03" db="EMBL/GenBank/DDBJ databases">
        <title>Choanephora cucurbitarum.</title>
        <authorList>
            <person name="Min B."/>
            <person name="Park H."/>
            <person name="Park J.-H."/>
            <person name="Shin H.-D."/>
            <person name="Choi I.-G."/>
        </authorList>
    </citation>
    <scope>NUCLEOTIDE SEQUENCE [LARGE SCALE GENOMIC DNA]</scope>
    <source>
        <strain evidence="8 9">KUS-F28377</strain>
    </source>
</reference>
<comment type="caution">
    <text evidence="8">The sequence shown here is derived from an EMBL/GenBank/DDBJ whole genome shotgun (WGS) entry which is preliminary data.</text>
</comment>
<dbReference type="InterPro" id="IPR050984">
    <property type="entry name" value="Gfo/Idh/MocA_domain"/>
</dbReference>
<dbReference type="FunCoup" id="A0A1C7NN06">
    <property type="interactions" value="3"/>
</dbReference>
<sequence>MLKWGILGTGSIAHTFAKSLEITDKGQLVAVGSRSLKTAKKFAESFQVPYSFGSYEALLANDQVDIVYIATPHPQHYELALLAARSGKHMLIEKPMAMCTQQVETILKTAKECNVFVMEAYMYKCHPQTKQLVDMIHSGAIGQVKVIRAQFSFDGRSLGPSSRLWLNQLGGGAILDIGGYPMSFARLVAGTNPIKIKATGHVQPETQVDEWSNACLEFEGHITAQLFAGIFADADSSVEVLGSEGVLKVDNLWRPDLTQLGPVQIEWTTYGKSMQVVPVVLEQTDLYVYEIESVTKAILEGKLECHDMSWEDSLGQVRAMDAWRHEIGLYYAEDKKA</sequence>
<name>A0A1C7NN06_9FUNG</name>
<comment type="similarity">
    <text evidence="1">Belongs to the Gfo/Idh/MocA family.</text>
</comment>
<organism evidence="8 9">
    <name type="scientific">Choanephora cucurbitarum</name>
    <dbReference type="NCBI Taxonomy" id="101091"/>
    <lineage>
        <taxon>Eukaryota</taxon>
        <taxon>Fungi</taxon>
        <taxon>Fungi incertae sedis</taxon>
        <taxon>Mucoromycota</taxon>
        <taxon>Mucoromycotina</taxon>
        <taxon>Mucoromycetes</taxon>
        <taxon>Mucorales</taxon>
        <taxon>Mucorineae</taxon>
        <taxon>Choanephoraceae</taxon>
        <taxon>Choanephoroideae</taxon>
        <taxon>Choanephora</taxon>
    </lineage>
</organism>
<gene>
    <name evidence="8" type="primary">dhdh</name>
    <name evidence="8" type="ORF">A0J61_01603</name>
</gene>
<dbReference type="Pfam" id="PF01408">
    <property type="entry name" value="GFO_IDH_MocA"/>
    <property type="match status" value="1"/>
</dbReference>
<dbReference type="Gene3D" id="3.30.360.10">
    <property type="entry name" value="Dihydrodipicolinate Reductase, domain 2"/>
    <property type="match status" value="1"/>
</dbReference>
<evidence type="ECO:0000313" key="8">
    <source>
        <dbReference type="EMBL" id="OBZ90350.1"/>
    </source>
</evidence>
<evidence type="ECO:0000256" key="3">
    <source>
        <dbReference type="ARBA" id="ARBA00038984"/>
    </source>
</evidence>
<dbReference type="InterPro" id="IPR036291">
    <property type="entry name" value="NAD(P)-bd_dom_sf"/>
</dbReference>
<evidence type="ECO:0000256" key="5">
    <source>
        <dbReference type="ARBA" id="ARBA00049233"/>
    </source>
</evidence>
<evidence type="ECO:0000259" key="7">
    <source>
        <dbReference type="Pfam" id="PF22725"/>
    </source>
</evidence>
<dbReference type="Pfam" id="PF22725">
    <property type="entry name" value="GFO_IDH_MocA_C3"/>
    <property type="match status" value="1"/>
</dbReference>
<evidence type="ECO:0000256" key="4">
    <source>
        <dbReference type="ARBA" id="ARBA00042988"/>
    </source>
</evidence>
<accession>A0A1C7NN06</accession>
<keyword evidence="9" id="KW-1185">Reference proteome</keyword>
<evidence type="ECO:0000256" key="2">
    <source>
        <dbReference type="ARBA" id="ARBA00023002"/>
    </source>
</evidence>
<dbReference type="InterPro" id="IPR000683">
    <property type="entry name" value="Gfo/Idh/MocA-like_OxRdtase_N"/>
</dbReference>
<evidence type="ECO:0000313" key="9">
    <source>
        <dbReference type="Proteomes" id="UP000093000"/>
    </source>
</evidence>
<evidence type="ECO:0000256" key="1">
    <source>
        <dbReference type="ARBA" id="ARBA00010928"/>
    </source>
</evidence>
<dbReference type="GO" id="GO:0000166">
    <property type="term" value="F:nucleotide binding"/>
    <property type="evidence" value="ECO:0007669"/>
    <property type="project" value="InterPro"/>
</dbReference>
<feature type="domain" description="Gfo/Idh/MocA-like oxidoreductase N-terminal" evidence="6">
    <location>
        <begin position="2"/>
        <end position="120"/>
    </location>
</feature>
<proteinExistence type="inferred from homology"/>
<dbReference type="SUPFAM" id="SSF51735">
    <property type="entry name" value="NAD(P)-binding Rossmann-fold domains"/>
    <property type="match status" value="1"/>
</dbReference>
<dbReference type="InParanoid" id="A0A1C7NN06"/>
<dbReference type="EC" id="1.1.1.179" evidence="3"/>
<protein>
    <recommendedName>
        <fullName evidence="3">D-xylose 1-dehydrogenase (NADP(+), D-xylono-1,5-lactone-forming)</fullName>
        <ecNumber evidence="3">1.1.1.179</ecNumber>
    </recommendedName>
    <alternativeName>
        <fullName evidence="4">D-xylose-NADP dehydrogenase</fullName>
    </alternativeName>
</protein>